<evidence type="ECO:0000313" key="3">
    <source>
        <dbReference type="Proteomes" id="UP000049983"/>
    </source>
</evidence>
<evidence type="ECO:0000313" key="2">
    <source>
        <dbReference type="EMBL" id="CTQ77079.1"/>
    </source>
</evidence>
<keyword evidence="3" id="KW-1185">Reference proteome</keyword>
<name>A0A0M7APQ4_9HYPH</name>
<protein>
    <submittedName>
        <fullName evidence="2">Uncharacterized protein</fullName>
    </submittedName>
</protein>
<evidence type="ECO:0000256" key="1">
    <source>
        <dbReference type="SAM" id="MobiDB-lite"/>
    </source>
</evidence>
<dbReference type="EMBL" id="CXWC01000013">
    <property type="protein sequence ID" value="CTQ77079.1"/>
    <property type="molecule type" value="Genomic_DNA"/>
</dbReference>
<accession>A0A0M7APQ4</accession>
<organism evidence="2 3">
    <name type="scientific">Roseibium album</name>
    <dbReference type="NCBI Taxonomy" id="311410"/>
    <lineage>
        <taxon>Bacteria</taxon>
        <taxon>Pseudomonadati</taxon>
        <taxon>Pseudomonadota</taxon>
        <taxon>Alphaproteobacteria</taxon>
        <taxon>Hyphomicrobiales</taxon>
        <taxon>Stappiaceae</taxon>
        <taxon>Roseibium</taxon>
    </lineage>
</organism>
<sequence length="62" mass="6654">MCVNAQEQMCSSGMQAANLTVGQQSQLAKGNGLSQSDNHSIQGCSRQIKSKRPNVNLQTFLS</sequence>
<reference evidence="3" key="1">
    <citation type="submission" date="2015-07" db="EMBL/GenBank/DDBJ databases">
        <authorList>
            <person name="Rodrigo-Torres Lidia"/>
            <person name="Arahal R.David."/>
        </authorList>
    </citation>
    <scope>NUCLEOTIDE SEQUENCE [LARGE SCALE GENOMIC DNA]</scope>
    <source>
        <strain evidence="3">CECT 5096</strain>
    </source>
</reference>
<dbReference type="STRING" id="311410.LA5095_03716"/>
<dbReference type="Proteomes" id="UP000049983">
    <property type="component" value="Unassembled WGS sequence"/>
</dbReference>
<proteinExistence type="predicted"/>
<gene>
    <name evidence="2" type="ORF">LA5096_04998</name>
</gene>
<feature type="region of interest" description="Disordered" evidence="1">
    <location>
        <begin position="26"/>
        <end position="48"/>
    </location>
</feature>
<dbReference type="AlphaFoldDB" id="A0A0M7APQ4"/>